<dbReference type="EMBL" id="CP012836">
    <property type="protein sequence ID" value="AMQ56908.1"/>
    <property type="molecule type" value="Genomic_DNA"/>
</dbReference>
<evidence type="ECO:0000256" key="10">
    <source>
        <dbReference type="ARBA" id="ARBA00022827"/>
    </source>
</evidence>
<evidence type="ECO:0000313" key="21">
    <source>
        <dbReference type="EMBL" id="AMQ56908.1"/>
    </source>
</evidence>
<comment type="pathway">
    <text evidence="4 19">Cell wall biogenesis; peptidoglycan biosynthesis.</text>
</comment>
<dbReference type="GO" id="GO:0005829">
    <property type="term" value="C:cytosol"/>
    <property type="evidence" value="ECO:0007669"/>
    <property type="project" value="TreeGrafter"/>
</dbReference>
<dbReference type="Gene3D" id="3.90.78.10">
    <property type="entry name" value="UDP-N-acetylenolpyruvoylglucosamine reductase, C-terminal domain"/>
    <property type="match status" value="1"/>
</dbReference>
<keyword evidence="15 19" id="KW-0131">Cell cycle</keyword>
<dbReference type="SUPFAM" id="SSF56194">
    <property type="entry name" value="Uridine diphospho-N-Acetylenolpyruvylglucosamine reductase, MurB, C-terminal domain"/>
    <property type="match status" value="1"/>
</dbReference>
<evidence type="ECO:0000256" key="7">
    <source>
        <dbReference type="ARBA" id="ARBA00022490"/>
    </source>
</evidence>
<reference evidence="22" key="1">
    <citation type="submission" date="2015-09" db="EMBL/GenBank/DDBJ databases">
        <title>Complete sequence of Algoriphagus sp. M8-2.</title>
        <authorList>
            <person name="Shintani M."/>
        </authorList>
    </citation>
    <scope>NUCLEOTIDE SEQUENCE [LARGE SCALE GENOMIC DNA]</scope>
    <source>
        <strain evidence="22">M8-2</strain>
    </source>
</reference>
<evidence type="ECO:0000256" key="13">
    <source>
        <dbReference type="ARBA" id="ARBA00022984"/>
    </source>
</evidence>
<keyword evidence="10 19" id="KW-0274">FAD</keyword>
<proteinExistence type="inferred from homology"/>
<comment type="similarity">
    <text evidence="19">Belongs to the MurB family.</text>
</comment>
<evidence type="ECO:0000256" key="12">
    <source>
        <dbReference type="ARBA" id="ARBA00022960"/>
    </source>
</evidence>
<dbReference type="InterPro" id="IPR016169">
    <property type="entry name" value="FAD-bd_PCMH_sub2"/>
</dbReference>
<dbReference type="InterPro" id="IPR016166">
    <property type="entry name" value="FAD-bd_PCMH"/>
</dbReference>
<keyword evidence="14 19" id="KW-0560">Oxidoreductase</keyword>
<evidence type="ECO:0000256" key="19">
    <source>
        <dbReference type="HAMAP-Rule" id="MF_00037"/>
    </source>
</evidence>
<dbReference type="OrthoDB" id="9804753at2"/>
<protein>
    <recommendedName>
        <fullName evidence="6 19">UDP-N-acetylenolpyruvoylglucosamine reductase</fullName>
        <ecNumber evidence="5 19">1.3.1.98</ecNumber>
    </recommendedName>
    <alternativeName>
        <fullName evidence="17 19">UDP-N-acetylmuramate dehydrogenase</fullName>
    </alternativeName>
</protein>
<feature type="domain" description="FAD-binding PCMH-type" evidence="20">
    <location>
        <begin position="16"/>
        <end position="188"/>
    </location>
</feature>
<dbReference type="GO" id="GO:0071555">
    <property type="term" value="P:cell wall organization"/>
    <property type="evidence" value="ECO:0007669"/>
    <property type="project" value="UniProtKB-KW"/>
</dbReference>
<dbReference type="InterPro" id="IPR036635">
    <property type="entry name" value="MurB_C_sf"/>
</dbReference>
<evidence type="ECO:0000256" key="11">
    <source>
        <dbReference type="ARBA" id="ARBA00022857"/>
    </source>
</evidence>
<keyword evidence="22" id="KW-1185">Reference proteome</keyword>
<comment type="catalytic activity">
    <reaction evidence="18 19">
        <text>UDP-N-acetyl-alpha-D-muramate + NADP(+) = UDP-N-acetyl-3-O-(1-carboxyvinyl)-alpha-D-glucosamine + NADPH + H(+)</text>
        <dbReference type="Rhea" id="RHEA:12248"/>
        <dbReference type="ChEBI" id="CHEBI:15378"/>
        <dbReference type="ChEBI" id="CHEBI:57783"/>
        <dbReference type="ChEBI" id="CHEBI:58349"/>
        <dbReference type="ChEBI" id="CHEBI:68483"/>
        <dbReference type="ChEBI" id="CHEBI:70757"/>
        <dbReference type="EC" id="1.3.1.98"/>
    </reaction>
</comment>
<dbReference type="NCBIfam" id="TIGR00179">
    <property type="entry name" value="murB"/>
    <property type="match status" value="1"/>
</dbReference>
<dbReference type="NCBIfam" id="NF000755">
    <property type="entry name" value="PRK00046.1"/>
    <property type="match status" value="1"/>
</dbReference>
<keyword evidence="16 19" id="KW-0961">Cell wall biogenesis/degradation</keyword>
<dbReference type="PATRIC" id="fig|1727163.4.peg.2243"/>
<evidence type="ECO:0000256" key="15">
    <source>
        <dbReference type="ARBA" id="ARBA00023306"/>
    </source>
</evidence>
<dbReference type="InterPro" id="IPR006094">
    <property type="entry name" value="Oxid_FAD_bind_N"/>
</dbReference>
<dbReference type="GO" id="GO:0051301">
    <property type="term" value="P:cell division"/>
    <property type="evidence" value="ECO:0007669"/>
    <property type="project" value="UniProtKB-KW"/>
</dbReference>
<evidence type="ECO:0000256" key="3">
    <source>
        <dbReference type="ARBA" id="ARBA00004496"/>
    </source>
</evidence>
<reference evidence="21 22" key="2">
    <citation type="journal article" date="2016" name="Genome Announc.">
        <title>Complete Genome Sequence of Algoriphagus sp. Strain M8-2, Isolated from a Brackish Lake.</title>
        <authorList>
            <person name="Muraguchi Y."/>
            <person name="Kushimoto K."/>
            <person name="Ohtsubo Y."/>
            <person name="Suzuki T."/>
            <person name="Dohra H."/>
            <person name="Kimbara K."/>
            <person name="Shintani M."/>
        </authorList>
    </citation>
    <scope>NUCLEOTIDE SEQUENCE [LARGE SCALE GENOMIC DNA]</scope>
    <source>
        <strain evidence="21 22">M8-2</strain>
    </source>
</reference>
<dbReference type="GO" id="GO:0009252">
    <property type="term" value="P:peptidoglycan biosynthetic process"/>
    <property type="evidence" value="ECO:0007669"/>
    <property type="project" value="UniProtKB-UniRule"/>
</dbReference>
<dbReference type="Pfam" id="PF01565">
    <property type="entry name" value="FAD_binding_4"/>
    <property type="match status" value="1"/>
</dbReference>
<keyword evidence="7 19" id="KW-0963">Cytoplasm</keyword>
<gene>
    <name evidence="19" type="primary">murB</name>
    <name evidence="21" type="ORF">AO498_10745</name>
</gene>
<dbReference type="InterPro" id="IPR036318">
    <property type="entry name" value="FAD-bd_PCMH-like_sf"/>
</dbReference>
<dbReference type="Gene3D" id="3.30.43.10">
    <property type="entry name" value="Uridine Diphospho-n-acetylenolpyruvylglucosamine Reductase, domain 2"/>
    <property type="match status" value="1"/>
</dbReference>
<evidence type="ECO:0000256" key="18">
    <source>
        <dbReference type="ARBA" id="ARBA00048914"/>
    </source>
</evidence>
<dbReference type="InterPro" id="IPR011601">
    <property type="entry name" value="MurB_C"/>
</dbReference>
<dbReference type="HAMAP" id="MF_00037">
    <property type="entry name" value="MurB"/>
    <property type="match status" value="1"/>
</dbReference>
<evidence type="ECO:0000256" key="1">
    <source>
        <dbReference type="ARBA" id="ARBA00001974"/>
    </source>
</evidence>
<comment type="cofactor">
    <cofactor evidence="1 19">
        <name>FAD</name>
        <dbReference type="ChEBI" id="CHEBI:57692"/>
    </cofactor>
</comment>
<keyword evidence="9 19" id="KW-0285">Flavoprotein</keyword>
<dbReference type="GO" id="GO:0071949">
    <property type="term" value="F:FAD binding"/>
    <property type="evidence" value="ECO:0007669"/>
    <property type="project" value="InterPro"/>
</dbReference>
<dbReference type="RefSeq" id="WP_067547210.1">
    <property type="nucleotide sequence ID" value="NZ_CP012836.1"/>
</dbReference>
<dbReference type="AlphaFoldDB" id="A0A142EP53"/>
<dbReference type="InterPro" id="IPR003170">
    <property type="entry name" value="MurB"/>
</dbReference>
<dbReference type="Pfam" id="PF02873">
    <property type="entry name" value="MurB_C"/>
    <property type="match status" value="1"/>
</dbReference>
<evidence type="ECO:0000256" key="14">
    <source>
        <dbReference type="ARBA" id="ARBA00023002"/>
    </source>
</evidence>
<dbReference type="NCBIfam" id="NF010478">
    <property type="entry name" value="PRK13903.1"/>
    <property type="match status" value="1"/>
</dbReference>
<keyword evidence="11 19" id="KW-0521">NADP</keyword>
<keyword evidence="8 19" id="KW-0132">Cell division</keyword>
<comment type="function">
    <text evidence="2 19">Cell wall formation.</text>
</comment>
<comment type="subcellular location">
    <subcellularLocation>
        <location evidence="3 19">Cytoplasm</location>
    </subcellularLocation>
</comment>
<dbReference type="PANTHER" id="PTHR21071:SF4">
    <property type="entry name" value="UDP-N-ACETYLENOLPYRUVOYLGLUCOSAMINE REDUCTASE"/>
    <property type="match status" value="1"/>
</dbReference>
<dbReference type="EC" id="1.3.1.98" evidence="5 19"/>
<name>A0A142EP53_9BACT</name>
<evidence type="ECO:0000256" key="6">
    <source>
        <dbReference type="ARBA" id="ARBA00015188"/>
    </source>
</evidence>
<dbReference type="GO" id="GO:0008360">
    <property type="term" value="P:regulation of cell shape"/>
    <property type="evidence" value="ECO:0007669"/>
    <property type="project" value="UniProtKB-KW"/>
</dbReference>
<evidence type="ECO:0000256" key="4">
    <source>
        <dbReference type="ARBA" id="ARBA00004752"/>
    </source>
</evidence>
<keyword evidence="13 19" id="KW-0573">Peptidoglycan synthesis</keyword>
<dbReference type="SUPFAM" id="SSF56176">
    <property type="entry name" value="FAD-binding/transporter-associated domain-like"/>
    <property type="match status" value="1"/>
</dbReference>
<dbReference type="UniPathway" id="UPA00219"/>
<dbReference type="KEGG" id="alm:AO498_10745"/>
<evidence type="ECO:0000256" key="17">
    <source>
        <dbReference type="ARBA" id="ARBA00031026"/>
    </source>
</evidence>
<evidence type="ECO:0000256" key="16">
    <source>
        <dbReference type="ARBA" id="ARBA00023316"/>
    </source>
</evidence>
<evidence type="ECO:0000259" key="20">
    <source>
        <dbReference type="PROSITE" id="PS51387"/>
    </source>
</evidence>
<accession>A0A142EP53</accession>
<dbReference type="InterPro" id="IPR016167">
    <property type="entry name" value="FAD-bd_PCMH_sub1"/>
</dbReference>
<dbReference type="PROSITE" id="PS51387">
    <property type="entry name" value="FAD_PCMH"/>
    <property type="match status" value="1"/>
</dbReference>
<evidence type="ECO:0000256" key="5">
    <source>
        <dbReference type="ARBA" id="ARBA00012518"/>
    </source>
</evidence>
<feature type="active site" evidence="19">
    <location>
        <position position="164"/>
    </location>
</feature>
<keyword evidence="12 19" id="KW-0133">Cell shape</keyword>
<feature type="active site" description="Proton donor" evidence="19">
    <location>
        <position position="238"/>
    </location>
</feature>
<evidence type="ECO:0000256" key="9">
    <source>
        <dbReference type="ARBA" id="ARBA00022630"/>
    </source>
</evidence>
<evidence type="ECO:0000313" key="22">
    <source>
        <dbReference type="Proteomes" id="UP000073816"/>
    </source>
</evidence>
<dbReference type="PANTHER" id="PTHR21071">
    <property type="entry name" value="UDP-N-ACETYLENOLPYRUVOYLGLUCOSAMINE REDUCTASE"/>
    <property type="match status" value="1"/>
</dbReference>
<organism evidence="21 22">
    <name type="scientific">Algoriphagus sanaruensis</name>
    <dbReference type="NCBI Taxonomy" id="1727163"/>
    <lineage>
        <taxon>Bacteria</taxon>
        <taxon>Pseudomonadati</taxon>
        <taxon>Bacteroidota</taxon>
        <taxon>Cytophagia</taxon>
        <taxon>Cytophagales</taxon>
        <taxon>Cyclobacteriaceae</taxon>
        <taxon>Algoriphagus</taxon>
    </lineage>
</organism>
<dbReference type="STRING" id="1727163.AO498_10745"/>
<dbReference type="GO" id="GO:0008762">
    <property type="term" value="F:UDP-N-acetylmuramate dehydrogenase activity"/>
    <property type="evidence" value="ECO:0007669"/>
    <property type="project" value="UniProtKB-UniRule"/>
</dbReference>
<sequence length="337" mass="37539">MKILENISLKPFNTFGIDKKAAFFTTVSSIEELKDALSWANDHNLPVLILGGGSNILLTQEVKGLVIKIEILGIQVIEETENEVFVEVGAGQSWHEWVQISIANKWAGIENLSLIPGTVGASPMQNIGAYGVELKDVFQSLKALNKKSLEVIDFSFDECEFGYRESVFKHQFKDQFVITSVTFRLQKQPKLNLDYGTIRETLKEMGIHNPGIKEVSNAVIQIRKSKLPDPVEIGNAGSFFKNPTIDSTTFEKLLKRFPTLPNYPNENGIKIPAGWLIEQAGWKGKKIGNVGVHEKQALVLVNYGNGSGEEIKSLAQQIQNDILQKFGIDLHTEVNFI</sequence>
<evidence type="ECO:0000256" key="8">
    <source>
        <dbReference type="ARBA" id="ARBA00022618"/>
    </source>
</evidence>
<dbReference type="Gene3D" id="3.30.465.10">
    <property type="match status" value="1"/>
</dbReference>
<evidence type="ECO:0000256" key="2">
    <source>
        <dbReference type="ARBA" id="ARBA00003921"/>
    </source>
</evidence>
<feature type="active site" evidence="19">
    <location>
        <position position="333"/>
    </location>
</feature>
<dbReference type="Proteomes" id="UP000073816">
    <property type="component" value="Chromosome"/>
</dbReference>